<keyword evidence="4" id="KW-0378">Hydrolase</keyword>
<dbReference type="EMBL" id="PCRM01000034">
    <property type="protein sequence ID" value="PIP21563.1"/>
    <property type="molecule type" value="Genomic_DNA"/>
</dbReference>
<dbReference type="GO" id="GO:0043571">
    <property type="term" value="P:maintenance of CRISPR repeat elements"/>
    <property type="evidence" value="ECO:0007669"/>
    <property type="project" value="InterPro"/>
</dbReference>
<keyword evidence="5" id="KW-0460">Magnesium</keyword>
<dbReference type="InterPro" id="IPR021127">
    <property type="entry name" value="CRISPR_associated_Cas2"/>
</dbReference>
<evidence type="ECO:0000313" key="8">
    <source>
        <dbReference type="EMBL" id="PIP21563.1"/>
    </source>
</evidence>
<keyword evidence="2" id="KW-0479">Metal-binding</keyword>
<feature type="non-terminal residue" evidence="8">
    <location>
        <position position="178"/>
    </location>
</feature>
<feature type="domain" description="Transcriptional repressor PaaX-like central Cas2-like" evidence="7">
    <location>
        <begin position="116"/>
        <end position="177"/>
    </location>
</feature>
<dbReference type="InterPro" id="IPR048846">
    <property type="entry name" value="PaaX-like_central"/>
</dbReference>
<organism evidence="8 9">
    <name type="scientific">Candidatus Nealsonbacteria bacterium CG23_combo_of_CG06-09_8_20_14_all_40_13</name>
    <dbReference type="NCBI Taxonomy" id="1974724"/>
    <lineage>
        <taxon>Bacteria</taxon>
        <taxon>Candidatus Nealsoniibacteriota</taxon>
    </lineage>
</organism>
<evidence type="ECO:0000256" key="4">
    <source>
        <dbReference type="ARBA" id="ARBA00022801"/>
    </source>
</evidence>
<keyword evidence="3 8" id="KW-0255">Endonuclease</keyword>
<evidence type="ECO:0000256" key="6">
    <source>
        <dbReference type="ARBA" id="ARBA00023118"/>
    </source>
</evidence>
<name>A0A2G9YS78_9BACT</name>
<protein>
    <submittedName>
        <fullName evidence="8">CRISPR-associated endonuclease Cas2</fullName>
    </submittedName>
</protein>
<reference evidence="8 9" key="1">
    <citation type="submission" date="2017-09" db="EMBL/GenBank/DDBJ databases">
        <title>Depth-based differentiation of microbial function through sediment-hosted aquifers and enrichment of novel symbionts in the deep terrestrial subsurface.</title>
        <authorList>
            <person name="Probst A.J."/>
            <person name="Ladd B."/>
            <person name="Jarett J.K."/>
            <person name="Geller-Mcgrath D.E."/>
            <person name="Sieber C.M."/>
            <person name="Emerson J.B."/>
            <person name="Anantharaman K."/>
            <person name="Thomas B.C."/>
            <person name="Malmstrom R."/>
            <person name="Stieglmeier M."/>
            <person name="Klingl A."/>
            <person name="Woyke T."/>
            <person name="Ryan C.M."/>
            <person name="Banfield J.F."/>
        </authorList>
    </citation>
    <scope>NUCLEOTIDE SEQUENCE [LARGE SCALE GENOMIC DNA]</scope>
    <source>
        <strain evidence="8">CG23_combo_of_CG06-09_8_20_14_all_40_13</strain>
    </source>
</reference>
<keyword evidence="6" id="KW-0051">Antiviral defense</keyword>
<dbReference type="Proteomes" id="UP000231567">
    <property type="component" value="Unassembled WGS sequence"/>
</dbReference>
<gene>
    <name evidence="8" type="primary">cas2</name>
    <name evidence="8" type="ORF">COX39_02495</name>
</gene>
<evidence type="ECO:0000256" key="1">
    <source>
        <dbReference type="ARBA" id="ARBA00022722"/>
    </source>
</evidence>
<keyword evidence="1" id="KW-0540">Nuclease</keyword>
<dbReference type="Pfam" id="PF20803">
    <property type="entry name" value="PaaX_M"/>
    <property type="match status" value="1"/>
</dbReference>
<dbReference type="NCBIfam" id="TIGR01573">
    <property type="entry name" value="cas2"/>
    <property type="match status" value="1"/>
</dbReference>
<dbReference type="Gene3D" id="3.30.70.2650">
    <property type="match status" value="1"/>
</dbReference>
<proteinExistence type="predicted"/>
<sequence length="178" mass="21337">MAIFKQEKFKKFRWSPQQKELTYQILKTLGMGAVLTLAVVAPNAVQVLKYFTNMKKPVPRRSFDPQKVYSVLKKINQKGWVEINEVKDKMMVTLTKEGKREILKYDLDQMKIKPLKKWDGYWRIVIFDIPERFKKGRNAFRALLRRLGFYRLQKSVFILPWQCEREIEFISHVYQISS</sequence>
<evidence type="ECO:0000259" key="7">
    <source>
        <dbReference type="Pfam" id="PF20803"/>
    </source>
</evidence>
<dbReference type="SUPFAM" id="SSF143430">
    <property type="entry name" value="TTP0101/SSO1404-like"/>
    <property type="match status" value="1"/>
</dbReference>
<accession>A0A2G9YS78</accession>
<dbReference type="GO" id="GO:0004521">
    <property type="term" value="F:RNA endonuclease activity"/>
    <property type="evidence" value="ECO:0007669"/>
    <property type="project" value="InterPro"/>
</dbReference>
<comment type="caution">
    <text evidence="8">The sequence shown here is derived from an EMBL/GenBank/DDBJ whole genome shotgun (WGS) entry which is preliminary data.</text>
</comment>
<evidence type="ECO:0000256" key="3">
    <source>
        <dbReference type="ARBA" id="ARBA00022759"/>
    </source>
</evidence>
<evidence type="ECO:0000313" key="9">
    <source>
        <dbReference type="Proteomes" id="UP000231567"/>
    </source>
</evidence>
<evidence type="ECO:0000256" key="5">
    <source>
        <dbReference type="ARBA" id="ARBA00022842"/>
    </source>
</evidence>
<dbReference type="AlphaFoldDB" id="A0A2G9YS78"/>
<evidence type="ECO:0000256" key="2">
    <source>
        <dbReference type="ARBA" id="ARBA00022723"/>
    </source>
</evidence>